<feature type="domain" description="Phage shock protein PspC N-terminal" evidence="7">
    <location>
        <begin position="3"/>
        <end position="59"/>
    </location>
</feature>
<evidence type="ECO:0000256" key="6">
    <source>
        <dbReference type="SAM" id="Phobius"/>
    </source>
</evidence>
<dbReference type="RefSeq" id="WP_162664504.1">
    <property type="nucleotide sequence ID" value="NZ_CP048020.1"/>
</dbReference>
<keyword evidence="3 6" id="KW-0812">Transmembrane</keyword>
<keyword evidence="2" id="KW-1003">Cell membrane</keyword>
<evidence type="ECO:0000256" key="4">
    <source>
        <dbReference type="ARBA" id="ARBA00022989"/>
    </source>
</evidence>
<organism evidence="8 9">
    <name type="scientific">Treponema vincentii</name>
    <dbReference type="NCBI Taxonomy" id="69710"/>
    <lineage>
        <taxon>Bacteria</taxon>
        <taxon>Pseudomonadati</taxon>
        <taxon>Spirochaetota</taxon>
        <taxon>Spirochaetia</taxon>
        <taxon>Spirochaetales</taxon>
        <taxon>Treponemataceae</taxon>
        <taxon>Treponema</taxon>
    </lineage>
</organism>
<evidence type="ECO:0000259" key="7">
    <source>
        <dbReference type="Pfam" id="PF04024"/>
    </source>
</evidence>
<reference evidence="8 9" key="1">
    <citation type="submission" date="2020-01" db="EMBL/GenBank/DDBJ databases">
        <title>Complete genome sequence of a human oral phylogroup 1 Treponema sp. strain ATCC 700766, originally isolated from periodontitis dental plaque.</title>
        <authorList>
            <person name="Chan Y."/>
            <person name="Huo Y.-B."/>
            <person name="Yu X.-L."/>
            <person name="Zeng H."/>
            <person name="Leung W.-K."/>
            <person name="Watt R.M."/>
        </authorList>
    </citation>
    <scope>NUCLEOTIDE SEQUENCE [LARGE SCALE GENOMIC DNA]</scope>
    <source>
        <strain evidence="8 9">OMZ 804</strain>
    </source>
</reference>
<dbReference type="EMBL" id="CP048020">
    <property type="protein sequence ID" value="QHX44227.1"/>
    <property type="molecule type" value="Genomic_DNA"/>
</dbReference>
<dbReference type="Pfam" id="PF04024">
    <property type="entry name" value="PspC"/>
    <property type="match status" value="1"/>
</dbReference>
<accession>A0A6P1Y303</accession>
<dbReference type="KEGG" id="trz:GWP43_13040"/>
<dbReference type="AlphaFoldDB" id="A0A6P1Y303"/>
<keyword evidence="5 6" id="KW-0472">Membrane</keyword>
<sequence length="79" mass="9139">MDKKLYRSESDKKICGVCGGIAEYFDIDSTVIRLLWILATLFFGSGIFCYIICALVMPIKKEEPLEYEYIRKNTSDTDR</sequence>
<dbReference type="GO" id="GO:0005886">
    <property type="term" value="C:plasma membrane"/>
    <property type="evidence" value="ECO:0007669"/>
    <property type="project" value="UniProtKB-SubCell"/>
</dbReference>
<dbReference type="InterPro" id="IPR052027">
    <property type="entry name" value="PspC"/>
</dbReference>
<comment type="subcellular location">
    <subcellularLocation>
        <location evidence="1">Cell membrane</location>
        <topology evidence="1">Single-pass membrane protein</topology>
    </subcellularLocation>
</comment>
<evidence type="ECO:0000256" key="2">
    <source>
        <dbReference type="ARBA" id="ARBA00022475"/>
    </source>
</evidence>
<name>A0A6P1Y303_9SPIR</name>
<evidence type="ECO:0000256" key="1">
    <source>
        <dbReference type="ARBA" id="ARBA00004162"/>
    </source>
</evidence>
<proteinExistence type="predicted"/>
<dbReference type="Proteomes" id="UP000464374">
    <property type="component" value="Chromosome"/>
</dbReference>
<evidence type="ECO:0000256" key="5">
    <source>
        <dbReference type="ARBA" id="ARBA00023136"/>
    </source>
</evidence>
<dbReference type="InterPro" id="IPR007168">
    <property type="entry name" value="Phageshock_PspC_N"/>
</dbReference>
<dbReference type="PANTHER" id="PTHR33885:SF3">
    <property type="entry name" value="PHAGE SHOCK PROTEIN C"/>
    <property type="match status" value="1"/>
</dbReference>
<evidence type="ECO:0000256" key="3">
    <source>
        <dbReference type="ARBA" id="ARBA00022692"/>
    </source>
</evidence>
<evidence type="ECO:0000313" key="8">
    <source>
        <dbReference type="EMBL" id="QHX44227.1"/>
    </source>
</evidence>
<gene>
    <name evidence="8" type="ORF">GWP43_13040</name>
</gene>
<evidence type="ECO:0000313" key="9">
    <source>
        <dbReference type="Proteomes" id="UP000464374"/>
    </source>
</evidence>
<keyword evidence="4 6" id="KW-1133">Transmembrane helix</keyword>
<feature type="transmembrane region" description="Helical" evidence="6">
    <location>
        <begin position="34"/>
        <end position="57"/>
    </location>
</feature>
<dbReference type="PANTHER" id="PTHR33885">
    <property type="entry name" value="PHAGE SHOCK PROTEIN C"/>
    <property type="match status" value="1"/>
</dbReference>
<protein>
    <submittedName>
        <fullName evidence="8">PspC domain-containing protein</fullName>
    </submittedName>
</protein>